<evidence type="ECO:0000256" key="3">
    <source>
        <dbReference type="ARBA" id="ARBA00023002"/>
    </source>
</evidence>
<dbReference type="Pfam" id="PF00248">
    <property type="entry name" value="Aldo_ket_red"/>
    <property type="match status" value="1"/>
</dbReference>
<dbReference type="EMBL" id="CP007139">
    <property type="protein sequence ID" value="AIE86711.1"/>
    <property type="molecule type" value="Genomic_DNA"/>
</dbReference>
<protein>
    <submittedName>
        <fullName evidence="5">Aldo/keto reductase</fullName>
    </submittedName>
</protein>
<dbReference type="PANTHER" id="PTHR43150:SF2">
    <property type="entry name" value="HYPERKINETIC, ISOFORM M"/>
    <property type="match status" value="1"/>
</dbReference>
<evidence type="ECO:0000256" key="1">
    <source>
        <dbReference type="ARBA" id="ARBA00006515"/>
    </source>
</evidence>
<name>A0A068NTE7_FIMGI</name>
<organism evidence="5 6">
    <name type="scientific">Fimbriimonas ginsengisoli Gsoil 348</name>
    <dbReference type="NCBI Taxonomy" id="661478"/>
    <lineage>
        <taxon>Bacteria</taxon>
        <taxon>Bacillati</taxon>
        <taxon>Armatimonadota</taxon>
        <taxon>Fimbriimonadia</taxon>
        <taxon>Fimbriimonadales</taxon>
        <taxon>Fimbriimonadaceae</taxon>
        <taxon>Fimbriimonas</taxon>
    </lineage>
</organism>
<keyword evidence="6" id="KW-1185">Reference proteome</keyword>
<dbReference type="InterPro" id="IPR005399">
    <property type="entry name" value="K_chnl_volt-dep_bsu_KCNAB-rel"/>
</dbReference>
<dbReference type="STRING" id="661478.OP10G_3343"/>
<sequence>MSEVSLGGWLTQGRTIDDATTENIVRKAFDLGINLFDTADVYNRGEAELSLGKATAGLKREELVIATKCYFPMSDRPNDRGLGRKHITESVHASLKRLRTDYIDLMQFHRFDADTPMDETVRAIDDLVRQGKVLYWGVSEWQAHQITELVHTARSLNANPPASNQPQYHMLNPGIEKSVLPTCQQFGLGNIVFSPLAQGVLTGKYLPGQPAPEGSRGADETSNNFMQGMLNDETLTRVQRLKDYANEMGHPLARFALAWCLRQPGVSSVIVGASRPEQIEANAEASGVELPAEVWQRAAEILEGKE</sequence>
<proteinExistence type="inferred from homology"/>
<evidence type="ECO:0000256" key="2">
    <source>
        <dbReference type="ARBA" id="ARBA00022857"/>
    </source>
</evidence>
<reference evidence="5 6" key="1">
    <citation type="journal article" date="2014" name="PLoS ONE">
        <title>The first complete genome sequence of the class fimbriimonadia in the phylum armatimonadetes.</title>
        <authorList>
            <person name="Hu Z.Y."/>
            <person name="Wang Y.Z."/>
            <person name="Im W.T."/>
            <person name="Wang S.Y."/>
            <person name="Zhao G.P."/>
            <person name="Zheng H.J."/>
            <person name="Quan Z.X."/>
        </authorList>
    </citation>
    <scope>NUCLEOTIDE SEQUENCE [LARGE SCALE GENOMIC DNA]</scope>
    <source>
        <strain evidence="5">Gsoil 348</strain>
    </source>
</reference>
<dbReference type="PRINTS" id="PR01577">
    <property type="entry name" value="KCNABCHANNEL"/>
</dbReference>
<dbReference type="HOGENOM" id="CLU_023205_2_0_0"/>
<keyword evidence="2" id="KW-0521">NADP</keyword>
<keyword evidence="3" id="KW-0560">Oxidoreductase</keyword>
<dbReference type="PANTHER" id="PTHR43150">
    <property type="entry name" value="HYPERKINETIC, ISOFORM M"/>
    <property type="match status" value="1"/>
</dbReference>
<evidence type="ECO:0000313" key="5">
    <source>
        <dbReference type="EMBL" id="AIE86711.1"/>
    </source>
</evidence>
<dbReference type="InterPro" id="IPR036812">
    <property type="entry name" value="NAD(P)_OxRdtase_dom_sf"/>
</dbReference>
<dbReference type="AlphaFoldDB" id="A0A068NTE7"/>
<feature type="domain" description="NADP-dependent oxidoreductase" evidence="4">
    <location>
        <begin position="4"/>
        <end position="302"/>
    </location>
</feature>
<dbReference type="CDD" id="cd19074">
    <property type="entry name" value="Aldo_ket_red_shaker-like"/>
    <property type="match status" value="1"/>
</dbReference>
<dbReference type="Proteomes" id="UP000027982">
    <property type="component" value="Chromosome"/>
</dbReference>
<dbReference type="Gene3D" id="3.20.20.100">
    <property type="entry name" value="NADP-dependent oxidoreductase domain"/>
    <property type="match status" value="1"/>
</dbReference>
<evidence type="ECO:0000259" key="4">
    <source>
        <dbReference type="Pfam" id="PF00248"/>
    </source>
</evidence>
<dbReference type="InterPro" id="IPR023210">
    <property type="entry name" value="NADP_OxRdtase_dom"/>
</dbReference>
<dbReference type="eggNOG" id="COG0667">
    <property type="taxonomic scope" value="Bacteria"/>
</dbReference>
<evidence type="ECO:0000313" key="6">
    <source>
        <dbReference type="Proteomes" id="UP000027982"/>
    </source>
</evidence>
<accession>A0A068NTE7</accession>
<dbReference type="SUPFAM" id="SSF51430">
    <property type="entry name" value="NAD(P)-linked oxidoreductase"/>
    <property type="match status" value="1"/>
</dbReference>
<gene>
    <name evidence="5" type="ORF">OP10G_3343</name>
</gene>
<dbReference type="KEGG" id="fgi:OP10G_3343"/>
<comment type="similarity">
    <text evidence="1">Belongs to the shaker potassium channel beta subunit family.</text>
</comment>
<dbReference type="GO" id="GO:0016491">
    <property type="term" value="F:oxidoreductase activity"/>
    <property type="evidence" value="ECO:0007669"/>
    <property type="project" value="UniProtKB-KW"/>
</dbReference>